<reference evidence="1" key="1">
    <citation type="journal article" date="2013" name="Genetics">
        <title>The draft genome and transcriptome of Panagrellus redivivus are shaped by the harsh demands of a free-living lifestyle.</title>
        <authorList>
            <person name="Srinivasan J."/>
            <person name="Dillman A.R."/>
            <person name="Macchietto M.G."/>
            <person name="Heikkinen L."/>
            <person name="Lakso M."/>
            <person name="Fracchia K.M."/>
            <person name="Antoshechkin I."/>
            <person name="Mortazavi A."/>
            <person name="Wong G."/>
            <person name="Sternberg P.W."/>
        </authorList>
    </citation>
    <scope>NUCLEOTIDE SEQUENCE [LARGE SCALE GENOMIC DNA]</scope>
    <source>
        <strain evidence="1">MT8872</strain>
    </source>
</reference>
<keyword evidence="1" id="KW-1185">Reference proteome</keyword>
<evidence type="ECO:0000313" key="1">
    <source>
        <dbReference type="Proteomes" id="UP000492821"/>
    </source>
</evidence>
<dbReference type="Pfam" id="PF14473">
    <property type="entry name" value="RD3"/>
    <property type="match status" value="1"/>
</dbReference>
<dbReference type="AlphaFoldDB" id="A0A7E4W383"/>
<name>A0A7E4W383_PANRE</name>
<evidence type="ECO:0000313" key="2">
    <source>
        <dbReference type="WBParaSite" id="Pan_g5878.t1"/>
    </source>
</evidence>
<dbReference type="InterPro" id="IPR028092">
    <property type="entry name" value="RD3"/>
</dbReference>
<dbReference type="Proteomes" id="UP000492821">
    <property type="component" value="Unassembled WGS sequence"/>
</dbReference>
<reference evidence="2" key="2">
    <citation type="submission" date="2020-10" db="UniProtKB">
        <authorList>
            <consortium name="WormBaseParasite"/>
        </authorList>
    </citation>
    <scope>IDENTIFICATION</scope>
</reference>
<dbReference type="WBParaSite" id="Pan_g5878.t1">
    <property type="protein sequence ID" value="Pan_g5878.t1"/>
    <property type="gene ID" value="Pan_g5878"/>
</dbReference>
<dbReference type="PANTHER" id="PTHR28489:SF2">
    <property type="entry name" value="RENTINAL DEGENERATION 3-LIKE"/>
    <property type="match status" value="1"/>
</dbReference>
<organism evidence="1 2">
    <name type="scientific">Panagrellus redivivus</name>
    <name type="common">Microworm</name>
    <dbReference type="NCBI Taxonomy" id="6233"/>
    <lineage>
        <taxon>Eukaryota</taxon>
        <taxon>Metazoa</taxon>
        <taxon>Ecdysozoa</taxon>
        <taxon>Nematoda</taxon>
        <taxon>Chromadorea</taxon>
        <taxon>Rhabditida</taxon>
        <taxon>Tylenchina</taxon>
        <taxon>Panagrolaimomorpha</taxon>
        <taxon>Panagrolaimoidea</taxon>
        <taxon>Panagrolaimidae</taxon>
        <taxon>Panagrellus</taxon>
    </lineage>
</organism>
<proteinExistence type="predicted"/>
<dbReference type="PANTHER" id="PTHR28489">
    <property type="entry name" value="RENTINAL DEGENERATION 3-LIKE"/>
    <property type="match status" value="1"/>
</dbReference>
<protein>
    <submittedName>
        <fullName evidence="2">CPG4 domain-containing protein</fullName>
    </submittedName>
</protein>
<sequence>MSWFKSNLEFSAGPLRSARSYYPGDDGVDSGTRMMIDLALSDVQKAITDFEKRKEEERQNELKKTSQPDYSWLMDWKHKVKKTLSFKECSDIETQCQKLKPCEWKDCINAWRERLPTCSTRDEIVESFMDIVVTTVNTRINRELQMIREADTPPQRMTPPEYSRSVSELSVLSLRFPGIALSSPNIRDFNEPSDIV</sequence>
<accession>A0A7E4W383</accession>